<dbReference type="GO" id="GO:0016491">
    <property type="term" value="F:oxidoreductase activity"/>
    <property type="evidence" value="ECO:0007669"/>
    <property type="project" value="UniProtKB-KW"/>
</dbReference>
<dbReference type="EMBL" id="CP058214">
    <property type="protein sequence ID" value="QPC45019.1"/>
    <property type="molecule type" value="Genomic_DNA"/>
</dbReference>
<sequence length="199" mass="20460">MKIIVVGAEGDIGKAVCEELGARHDIVTAGRSSGEVRVDMADRTSVEAMYARTGQVDAVVSTAGNVHFGPLADYTQDTFMLGLENKVMGQVNLVLAGLGTVTEGGSFTLTSGVLDRDPIRMGTGAATANGALGGFVVGAAIEMPRGLRVNVVSPGLLDVSVPRYGAWFPGHEPVSSGKVGRAYAKSVEGAITGQVIIVE</sequence>
<dbReference type="InterPro" id="IPR002347">
    <property type="entry name" value="SDR_fam"/>
</dbReference>
<dbReference type="PANTHER" id="PTHR43477:SF1">
    <property type="entry name" value="DIHYDROANTICAPSIN 7-DEHYDROGENASE"/>
    <property type="match status" value="1"/>
</dbReference>
<keyword evidence="4" id="KW-1185">Reference proteome</keyword>
<dbReference type="Gene3D" id="3.40.50.720">
    <property type="entry name" value="NAD(P)-binding Rossmann-like Domain"/>
    <property type="match status" value="1"/>
</dbReference>
<protein>
    <submittedName>
        <fullName evidence="3">Short chain dehydrogenase</fullName>
    </submittedName>
</protein>
<evidence type="ECO:0000313" key="4">
    <source>
        <dbReference type="Proteomes" id="UP000593594"/>
    </source>
</evidence>
<evidence type="ECO:0000256" key="1">
    <source>
        <dbReference type="ARBA" id="ARBA00006484"/>
    </source>
</evidence>
<organism evidence="3 4">
    <name type="scientific">Kaustia mangrovi</name>
    <dbReference type="NCBI Taxonomy" id="2593653"/>
    <lineage>
        <taxon>Bacteria</taxon>
        <taxon>Pseudomonadati</taxon>
        <taxon>Pseudomonadota</taxon>
        <taxon>Alphaproteobacteria</taxon>
        <taxon>Hyphomicrobiales</taxon>
        <taxon>Parvibaculaceae</taxon>
        <taxon>Kaustia</taxon>
    </lineage>
</organism>
<comment type="similarity">
    <text evidence="1">Belongs to the short-chain dehydrogenases/reductases (SDR) family.</text>
</comment>
<dbReference type="InterPro" id="IPR051122">
    <property type="entry name" value="SDR_DHRS6-like"/>
</dbReference>
<gene>
    <name evidence="3" type="ORF">HW532_21375</name>
</gene>
<proteinExistence type="inferred from homology"/>
<name>A0A7S8C858_9HYPH</name>
<reference evidence="3 4" key="1">
    <citation type="submission" date="2020-06" db="EMBL/GenBank/DDBJ databases">
        <title>Genome sequence of 2 isolates from Red Sea Mangroves.</title>
        <authorList>
            <person name="Sefrji F."/>
            <person name="Michoud G."/>
            <person name="Merlino G."/>
            <person name="Daffonchio D."/>
        </authorList>
    </citation>
    <scope>NUCLEOTIDE SEQUENCE [LARGE SCALE GENOMIC DNA]</scope>
    <source>
        <strain evidence="3 4">R1DC25</strain>
    </source>
</reference>
<dbReference type="KEGG" id="kmn:HW532_21375"/>
<dbReference type="Pfam" id="PF13561">
    <property type="entry name" value="adh_short_C2"/>
    <property type="match status" value="1"/>
</dbReference>
<dbReference type="Proteomes" id="UP000593594">
    <property type="component" value="Chromosome"/>
</dbReference>
<dbReference type="InterPro" id="IPR036291">
    <property type="entry name" value="NAD(P)-bd_dom_sf"/>
</dbReference>
<evidence type="ECO:0000313" key="3">
    <source>
        <dbReference type="EMBL" id="QPC45019.1"/>
    </source>
</evidence>
<dbReference type="RefSeq" id="WP_213162392.1">
    <property type="nucleotide sequence ID" value="NZ_CP058214.1"/>
</dbReference>
<dbReference type="AlphaFoldDB" id="A0A7S8C858"/>
<evidence type="ECO:0000256" key="2">
    <source>
        <dbReference type="ARBA" id="ARBA00023002"/>
    </source>
</evidence>
<dbReference type="PRINTS" id="PR00081">
    <property type="entry name" value="GDHRDH"/>
</dbReference>
<accession>A0A7S8C858</accession>
<keyword evidence="2" id="KW-0560">Oxidoreductase</keyword>
<dbReference type="CDD" id="cd11731">
    <property type="entry name" value="Lin1944_like_SDR_c"/>
    <property type="match status" value="1"/>
</dbReference>
<dbReference type="NCBIfam" id="NF005754">
    <property type="entry name" value="PRK07578.1"/>
    <property type="match status" value="1"/>
</dbReference>
<dbReference type="SUPFAM" id="SSF51735">
    <property type="entry name" value="NAD(P)-binding Rossmann-fold domains"/>
    <property type="match status" value="1"/>
</dbReference>
<dbReference type="PANTHER" id="PTHR43477">
    <property type="entry name" value="DIHYDROANTICAPSIN 7-DEHYDROGENASE"/>
    <property type="match status" value="1"/>
</dbReference>